<dbReference type="OrthoDB" id="6022609at2759"/>
<comment type="similarity">
    <text evidence="3">Belongs to the G-protein coupled receptor 2 family. Adhesion G-protein coupled receptor (ADGR) subfamily.</text>
</comment>
<dbReference type="CDD" id="cd15040">
    <property type="entry name" value="7tmB2_Adhesion"/>
    <property type="match status" value="1"/>
</dbReference>
<evidence type="ECO:0000259" key="21">
    <source>
        <dbReference type="PROSITE" id="PS50221"/>
    </source>
</evidence>
<evidence type="ECO:0000256" key="13">
    <source>
        <dbReference type="ARBA" id="ARBA00023136"/>
    </source>
</evidence>
<feature type="transmembrane region" description="Helical" evidence="19">
    <location>
        <begin position="1430"/>
        <end position="1451"/>
    </location>
</feature>
<dbReference type="EnsemblMetazoa" id="XM_030994382">
    <property type="protein sequence ID" value="XP_030850242"/>
    <property type="gene ID" value="LOC105441698"/>
</dbReference>
<comment type="caution">
    <text evidence="17">Lacks conserved residue(s) required for the propagation of feature annotation.</text>
</comment>
<feature type="transmembrane region" description="Helical" evidence="19">
    <location>
        <begin position="1262"/>
        <end position="1282"/>
    </location>
</feature>
<feature type="disulfide bond" evidence="17">
    <location>
        <begin position="349"/>
        <end position="358"/>
    </location>
</feature>
<evidence type="ECO:0000256" key="18">
    <source>
        <dbReference type="SAM" id="MobiDB-lite"/>
    </source>
</evidence>
<dbReference type="InterPro" id="IPR036179">
    <property type="entry name" value="Ig-like_dom_sf"/>
</dbReference>
<protein>
    <submittedName>
        <fullName evidence="24">Uncharacterized protein</fullName>
    </submittedName>
</protein>
<evidence type="ECO:0000256" key="1">
    <source>
        <dbReference type="ARBA" id="ARBA00004479"/>
    </source>
</evidence>
<keyword evidence="13 19" id="KW-0472">Membrane</keyword>
<feature type="disulfide bond" evidence="17">
    <location>
        <begin position="633"/>
        <end position="642"/>
    </location>
</feature>
<feature type="domain" description="EGF-like" evidence="20">
    <location>
        <begin position="284"/>
        <end position="323"/>
    </location>
</feature>
<dbReference type="SUPFAM" id="SSF48726">
    <property type="entry name" value="Immunoglobulin"/>
    <property type="match status" value="1"/>
</dbReference>
<feature type="domain" description="EGF-like" evidence="20">
    <location>
        <begin position="126"/>
        <end position="167"/>
    </location>
</feature>
<dbReference type="PROSITE" id="PS50835">
    <property type="entry name" value="IG_LIKE"/>
    <property type="match status" value="1"/>
</dbReference>
<feature type="disulfide bond" evidence="17">
    <location>
        <begin position="172"/>
        <end position="182"/>
    </location>
</feature>
<dbReference type="PROSITE" id="PS00022">
    <property type="entry name" value="EGF_1"/>
    <property type="match status" value="9"/>
</dbReference>
<dbReference type="PROSITE" id="PS50026">
    <property type="entry name" value="EGF_3"/>
    <property type="match status" value="13"/>
</dbReference>
<evidence type="ECO:0000259" key="20">
    <source>
        <dbReference type="PROSITE" id="PS50026"/>
    </source>
</evidence>
<dbReference type="InterPro" id="IPR049883">
    <property type="entry name" value="NOTCH1_EGF-like"/>
</dbReference>
<evidence type="ECO:0000313" key="25">
    <source>
        <dbReference type="Proteomes" id="UP000007110"/>
    </source>
</evidence>
<dbReference type="GO" id="GO:0005886">
    <property type="term" value="C:plasma membrane"/>
    <property type="evidence" value="ECO:0007669"/>
    <property type="project" value="UniProtKB-SubCell"/>
</dbReference>
<dbReference type="Pfam" id="PF00008">
    <property type="entry name" value="EGF"/>
    <property type="match status" value="6"/>
</dbReference>
<feature type="domain" description="EGF-like" evidence="20">
    <location>
        <begin position="483"/>
        <end position="522"/>
    </location>
</feature>
<keyword evidence="11" id="KW-0914">Notch signaling pathway</keyword>
<feature type="domain" description="EGF-like" evidence="20">
    <location>
        <begin position="523"/>
        <end position="559"/>
    </location>
</feature>
<dbReference type="FunFam" id="2.10.25.10:FF:000122">
    <property type="entry name" value="Protein crumbs homolog 2"/>
    <property type="match status" value="1"/>
</dbReference>
<keyword evidence="15" id="KW-0675">Receptor</keyword>
<dbReference type="InterPro" id="IPR000152">
    <property type="entry name" value="EGF-type_Asp/Asn_hydroxyl_site"/>
</dbReference>
<evidence type="ECO:0000256" key="2">
    <source>
        <dbReference type="ARBA" id="ARBA00004651"/>
    </source>
</evidence>
<dbReference type="Pfam" id="PF12661">
    <property type="entry name" value="hEGF"/>
    <property type="match status" value="1"/>
</dbReference>
<dbReference type="InterPro" id="IPR013783">
    <property type="entry name" value="Ig-like_fold"/>
</dbReference>
<comment type="subcellular location">
    <subcellularLocation>
        <location evidence="2">Cell membrane</location>
        <topology evidence="2">Multi-pass membrane protein</topology>
    </subcellularLocation>
    <subcellularLocation>
        <location evidence="1">Membrane</location>
        <topology evidence="1">Single-pass type I membrane protein</topology>
    </subcellularLocation>
</comment>
<evidence type="ECO:0000256" key="14">
    <source>
        <dbReference type="ARBA" id="ARBA00023157"/>
    </source>
</evidence>
<dbReference type="Proteomes" id="UP000007110">
    <property type="component" value="Unassembled WGS sequence"/>
</dbReference>
<feature type="domain" description="EGF-like" evidence="20">
    <location>
        <begin position="573"/>
        <end position="609"/>
    </location>
</feature>
<dbReference type="GeneID" id="105441698"/>
<evidence type="ECO:0000256" key="8">
    <source>
        <dbReference type="ARBA" id="ARBA00022692"/>
    </source>
</evidence>
<feature type="disulfide bond" evidence="17">
    <location>
        <begin position="272"/>
        <end position="281"/>
    </location>
</feature>
<feature type="disulfide bond" evidence="17">
    <location>
        <begin position="599"/>
        <end position="608"/>
    </location>
</feature>
<dbReference type="InParanoid" id="A0A7M7PJB7"/>
<feature type="domain" description="EGF-like" evidence="20">
    <location>
        <begin position="246"/>
        <end position="282"/>
    </location>
</feature>
<feature type="disulfide bond" evidence="17">
    <location>
        <begin position="452"/>
        <end position="469"/>
    </location>
</feature>
<feature type="transmembrane region" description="Helical" evidence="19">
    <location>
        <begin position="1335"/>
        <end position="1357"/>
    </location>
</feature>
<sequence length="1536" mass="168793">MAKSKISELDFDECYVRPCHNGGTCDNLQDAFSCTCMQGWTGSICDEDIDECVVVRNCSQGCSNTEGSYICSCNDGYSLDIDMRTCKDFNECYVRPCHNEGICHNLQAAFSCTCMKGWTGPTCEEDVDECALRHNCSQRCINEDMGMGYSCVCYEGYQLQPDGTSCQDIDECVVVRDCSQGCSNTEGSYICSCNDGYSLDIDMRTCNDVNECDSNPCDHDGICHNLRNAFNCTCVNGWTGTMCEEDFNECYVRPCHHEGICHNLQDAFSCTCMKGWTGSTCDEDIDECVVVRDCSQECSNTESSYICSCNDGYSLDIDMRTCNEIDECLSNPCFHGACTDLLNSYSCTCSPGWLGFQCNNDIDECSSADMNACSQNCTNTAGSYDCSCMAGYELHHDGTTCNDINECLLTHDCTHICNNTVGAYLCSCRPGYSLHVDGFTCIDVDECASSPCYENGTWSCYNLKNAYDCHCNSGWRGMNCELDIDECQEGSPCNQSCTNSPGSFVCSCNAGYYLDIDGASCHDVDECSSNPCLNGAECNNLLNAFFCDCRPGWKGYTCEIGISFCWNSFCQLDIDECSSGPCLNDGTCIDHLNSFTCNCTEGWFGISCQSGYCASKPCLNGGTCIPAERRCACTSLYAGTTCNIDQTQDGVPSVTIHPRNKTVGISEMVILNCEFQDVQHFDWWRDGKKVPDTRDISNYIIGEMNPPDQAYYSCVGIPENGPHIESNQALLRIRDMSIFHLKFKLVRNFTTFHADQESSDYKTLVRAITDKFETVFEALDTERDTNGTIYIHVNQLLPDDGVLVDMRAYIANSSMSTQEEMDLLRSGLFSVAEISEGFFDPSILLVLSTALCPNTSWPSPYGIVQFSSGDLHSWSKSTRECPWFTVNDGEPIARAVCYGDYISPCAWVPSDNCGGNKTADQLLIYLRENLTTGESDIQDVLSVLTVISQDTNITSAGVGAAFDIIHQTGSISQPTQENVASVVDIVSNLAALDQDLTMDAQMMNGAVSRATEALENILLAVNVPSNESFQQVAANLVVQVINSESDGAGDGIAFTIIGNDSQSFDESDIQVSTNNLGKSNLGGAVQAAIVIGSETIDEGTMGNIAFTVYRDDALFVMDGGQDSLVESHDGLRNITVNTNIIGASLGTSETKPLNDPVTIILAHKQRNATNPQCVYWEYSTNTWSSHGCKMTITSETQTECQCNHLTSFAVLMDVSGIPRRSERVEQVFRILSYIGCSLSIVGLLVTLSVYGTDKKLRHLQHIRILMCLCITLLFLYVFFIIMTALDRYPGEPEVGPGLCGVIAAVLHFTTLSSMSWMGVEGINMFLMVVRVMDSYIPLFMMKASVIAWGLPAAIVLLTGAISRHNYSNSDYCFLQKWPLVGGLLIPMAFILALNLIIFALVMRRLMRIKSGGGKASELKSEARHEIMRRLTNGISVLLLLGLTWLVGYFTVIEQLNLAVHVIFILLNSLQGFFIFVFYVLRQPQSRARLLEHLGCCFHDSYSVAKSGPMSMKQTTMTGTDNPMSGNESVLSKSDID</sequence>
<feature type="domain" description="EGF-like" evidence="20">
    <location>
        <begin position="168"/>
        <end position="207"/>
    </location>
</feature>
<dbReference type="PANTHER" id="PTHR45692">
    <property type="entry name" value="G_PROTEIN_RECEP_F2_4 DOMAIN-CONTAINING PROTEIN"/>
    <property type="match status" value="1"/>
</dbReference>
<dbReference type="InterPro" id="IPR000832">
    <property type="entry name" value="GPCR_2_secretin-like"/>
</dbReference>
<keyword evidence="16" id="KW-0325">Glycoprotein</keyword>
<evidence type="ECO:0000259" key="22">
    <source>
        <dbReference type="PROSITE" id="PS50261"/>
    </source>
</evidence>
<dbReference type="InterPro" id="IPR018097">
    <property type="entry name" value="EGF_Ca-bd_CS"/>
</dbReference>
<evidence type="ECO:0000256" key="16">
    <source>
        <dbReference type="ARBA" id="ARBA00023180"/>
    </source>
</evidence>
<dbReference type="GO" id="GO:0004930">
    <property type="term" value="F:G protein-coupled receptor activity"/>
    <property type="evidence" value="ECO:0007669"/>
    <property type="project" value="InterPro"/>
</dbReference>
<dbReference type="FunFam" id="2.10.25.10:FF:000143">
    <property type="entry name" value="Protein crumbs 1"/>
    <property type="match status" value="1"/>
</dbReference>
<dbReference type="SMART" id="SM00409">
    <property type="entry name" value="IG"/>
    <property type="match status" value="1"/>
</dbReference>
<feature type="domain" description="EGF-like" evidence="20">
    <location>
        <begin position="324"/>
        <end position="359"/>
    </location>
</feature>
<keyword evidence="10" id="KW-0677">Repeat</keyword>
<keyword evidence="4" id="KW-0217">Developmental protein</keyword>
<evidence type="ECO:0000256" key="4">
    <source>
        <dbReference type="ARBA" id="ARBA00022473"/>
    </source>
</evidence>
<feature type="transmembrane region" description="Helical" evidence="19">
    <location>
        <begin position="1377"/>
        <end position="1401"/>
    </location>
</feature>
<dbReference type="InterPro" id="IPR057244">
    <property type="entry name" value="GAIN_B"/>
</dbReference>
<dbReference type="SMART" id="SM00179">
    <property type="entry name" value="EGF_CA"/>
    <property type="match status" value="15"/>
</dbReference>
<dbReference type="PROSITE" id="PS00010">
    <property type="entry name" value="ASX_HYDROXYL"/>
    <property type="match status" value="14"/>
</dbReference>
<evidence type="ECO:0000313" key="24">
    <source>
        <dbReference type="EnsemblMetazoa" id="XP_030850242"/>
    </source>
</evidence>
<feature type="disulfide bond" evidence="17">
    <location>
        <begin position="36"/>
        <end position="45"/>
    </location>
</feature>
<dbReference type="PROSITE" id="PS50221">
    <property type="entry name" value="GAIN_B"/>
    <property type="match status" value="1"/>
</dbReference>
<dbReference type="FunFam" id="2.10.25.10:FF:000031">
    <property type="entry name" value="neurogenic locus notch homolog protein 3"/>
    <property type="match status" value="3"/>
</dbReference>
<dbReference type="SUPFAM" id="SSF57184">
    <property type="entry name" value="Growth factor receptor domain"/>
    <property type="match status" value="5"/>
</dbReference>
<evidence type="ECO:0000256" key="3">
    <source>
        <dbReference type="ARBA" id="ARBA00007343"/>
    </source>
</evidence>
<feature type="domain" description="EGF-like" evidence="20">
    <location>
        <begin position="443"/>
        <end position="481"/>
    </location>
</feature>
<dbReference type="OMA" id="APSICGP"/>
<dbReference type="GO" id="GO:0007219">
    <property type="term" value="P:Notch signaling pathway"/>
    <property type="evidence" value="ECO:0007669"/>
    <property type="project" value="UniProtKB-KW"/>
</dbReference>
<dbReference type="InterPro" id="IPR026823">
    <property type="entry name" value="cEGF"/>
</dbReference>
<evidence type="ECO:0000256" key="6">
    <source>
        <dbReference type="ARBA" id="ARBA00022536"/>
    </source>
</evidence>
<feature type="disulfide bond" evidence="17">
    <location>
        <begin position="234"/>
        <end position="243"/>
    </location>
</feature>
<dbReference type="PROSITE" id="PS01187">
    <property type="entry name" value="EGF_CA"/>
    <property type="match status" value="4"/>
</dbReference>
<dbReference type="Gene3D" id="1.20.1070.10">
    <property type="entry name" value="Rhodopsin 7-helix transmembrane proteins"/>
    <property type="match status" value="1"/>
</dbReference>
<dbReference type="FunFam" id="2.10.25.10:FF:000146">
    <property type="entry name" value="Putative neurogenic locus notch"/>
    <property type="match status" value="1"/>
</dbReference>
<feature type="domain" description="GAIN-B" evidence="21">
    <location>
        <begin position="1060"/>
        <end position="1218"/>
    </location>
</feature>
<dbReference type="InterPro" id="IPR003599">
    <property type="entry name" value="Ig_sub"/>
</dbReference>
<evidence type="ECO:0000256" key="12">
    <source>
        <dbReference type="ARBA" id="ARBA00022989"/>
    </source>
</evidence>
<dbReference type="Pfam" id="PF12662">
    <property type="entry name" value="cEGF"/>
    <property type="match status" value="5"/>
</dbReference>
<feature type="disulfide bond" evidence="17">
    <location>
        <begin position="288"/>
        <end position="298"/>
    </location>
</feature>
<dbReference type="KEGG" id="spu:105441698"/>
<dbReference type="InterPro" id="IPR009030">
    <property type="entry name" value="Growth_fac_rcpt_cys_sf"/>
</dbReference>
<dbReference type="InterPro" id="IPR007110">
    <property type="entry name" value="Ig-like_dom"/>
</dbReference>
<keyword evidence="6 17" id="KW-0245">EGF-like domain</keyword>
<evidence type="ECO:0000256" key="17">
    <source>
        <dbReference type="PROSITE-ProRule" id="PRU00076"/>
    </source>
</evidence>
<dbReference type="GO" id="GO:0005509">
    <property type="term" value="F:calcium ion binding"/>
    <property type="evidence" value="ECO:0007669"/>
    <property type="project" value="InterPro"/>
</dbReference>
<keyword evidence="8 19" id="KW-0812">Transmembrane</keyword>
<dbReference type="Pfam" id="PF01825">
    <property type="entry name" value="GPS"/>
    <property type="match status" value="1"/>
</dbReference>
<feature type="disulfide bond" evidence="17">
    <location>
        <begin position="471"/>
        <end position="480"/>
    </location>
</feature>
<evidence type="ECO:0000256" key="11">
    <source>
        <dbReference type="ARBA" id="ARBA00022976"/>
    </source>
</evidence>
<keyword evidence="7" id="KW-0254">Endocytosis</keyword>
<feature type="disulfide bond" evidence="17">
    <location>
        <begin position="487"/>
        <end position="497"/>
    </location>
</feature>
<keyword evidence="14 17" id="KW-1015">Disulfide bond</keyword>
<feature type="transmembrane region" description="Helical" evidence="19">
    <location>
        <begin position="1457"/>
        <end position="1480"/>
    </location>
</feature>
<dbReference type="InterPro" id="IPR001881">
    <property type="entry name" value="EGF-like_Ca-bd_dom"/>
</dbReference>
<evidence type="ECO:0000256" key="9">
    <source>
        <dbReference type="ARBA" id="ARBA00022729"/>
    </source>
</evidence>
<feature type="region of interest" description="Disordered" evidence="18">
    <location>
        <begin position="1513"/>
        <end position="1536"/>
    </location>
</feature>
<evidence type="ECO:0000256" key="7">
    <source>
        <dbReference type="ARBA" id="ARBA00022583"/>
    </source>
</evidence>
<feature type="domain" description="EGF-like" evidence="20">
    <location>
        <begin position="208"/>
        <end position="244"/>
    </location>
</feature>
<feature type="disulfide bond" evidence="17">
    <location>
        <begin position="114"/>
        <end position="123"/>
    </location>
</feature>
<dbReference type="GO" id="GO:0006897">
    <property type="term" value="P:endocytosis"/>
    <property type="evidence" value="ECO:0007669"/>
    <property type="project" value="UniProtKB-KW"/>
</dbReference>
<dbReference type="SUPFAM" id="SSF57196">
    <property type="entry name" value="EGF/Laminin"/>
    <property type="match status" value="2"/>
</dbReference>
<dbReference type="InterPro" id="IPR013032">
    <property type="entry name" value="EGF-like_CS"/>
</dbReference>
<keyword evidence="5" id="KW-1003">Cell membrane</keyword>
<evidence type="ECO:0000256" key="19">
    <source>
        <dbReference type="SAM" id="Phobius"/>
    </source>
</evidence>
<feature type="disulfide bond" evidence="17">
    <location>
        <begin position="549"/>
        <end position="558"/>
    </location>
</feature>
<feature type="domain" description="G-protein coupled receptors family 2 profile 2" evidence="22">
    <location>
        <begin position="1228"/>
        <end position="1482"/>
    </location>
</feature>
<feature type="disulfide bond" evidence="17">
    <location>
        <begin position="130"/>
        <end position="140"/>
    </location>
</feature>
<dbReference type="InterPro" id="IPR000203">
    <property type="entry name" value="GPS"/>
</dbReference>
<dbReference type="GO" id="GO:0050877">
    <property type="term" value="P:nervous system process"/>
    <property type="evidence" value="ECO:0007669"/>
    <property type="project" value="UniProtKB-ARBA"/>
</dbReference>
<feature type="domain" description="Ig-like" evidence="23">
    <location>
        <begin position="652"/>
        <end position="714"/>
    </location>
</feature>
<dbReference type="PRINTS" id="PR00249">
    <property type="entry name" value="GPCRSECRETIN"/>
</dbReference>
<dbReference type="SUPFAM" id="SSF81321">
    <property type="entry name" value="Family A G protein-coupled receptor-like"/>
    <property type="match status" value="1"/>
</dbReference>
<feature type="domain" description="EGF-like" evidence="20">
    <location>
        <begin position="610"/>
        <end position="643"/>
    </location>
</feature>
<feature type="disulfide bond" evidence="17">
    <location>
        <begin position="328"/>
        <end position="338"/>
    </location>
</feature>
<dbReference type="Pfam" id="PF07645">
    <property type="entry name" value="EGF_CA"/>
    <property type="match status" value="2"/>
</dbReference>
<dbReference type="FunFam" id="2.10.25.10:FF:000279">
    <property type="entry name" value="Neurogenic locus notch 1"/>
    <property type="match status" value="1"/>
</dbReference>
<evidence type="ECO:0000256" key="5">
    <source>
        <dbReference type="ARBA" id="ARBA00022475"/>
    </source>
</evidence>
<feature type="domain" description="EGF-like" evidence="20">
    <location>
        <begin position="88"/>
        <end position="124"/>
    </location>
</feature>
<dbReference type="PROSITE" id="PS01186">
    <property type="entry name" value="EGF_2"/>
    <property type="match status" value="15"/>
</dbReference>
<dbReference type="PANTHER" id="PTHR45692:SF1">
    <property type="entry name" value="G-PROTEIN COUPLED RECEPTORS FAMILY 2 PROFILE 2 DOMAIN-CONTAINING PROTEIN"/>
    <property type="match status" value="1"/>
</dbReference>
<keyword evidence="12 19" id="KW-1133">Transmembrane helix</keyword>
<dbReference type="SMART" id="SM00181">
    <property type="entry name" value="EGF"/>
    <property type="match status" value="16"/>
</dbReference>
<dbReference type="FunFam" id="2.10.25.10:FF:000009">
    <property type="entry name" value="Low-density lipoprotein receptor isoform 1"/>
    <property type="match status" value="1"/>
</dbReference>
<feature type="transmembrane region" description="Helical" evidence="19">
    <location>
        <begin position="1230"/>
        <end position="1250"/>
    </location>
</feature>
<dbReference type="Pfam" id="PF00002">
    <property type="entry name" value="7tm_2"/>
    <property type="match status" value="1"/>
</dbReference>
<evidence type="ECO:0000256" key="15">
    <source>
        <dbReference type="ARBA" id="ARBA00023170"/>
    </source>
</evidence>
<dbReference type="RefSeq" id="XP_030850242.1">
    <property type="nucleotide sequence ID" value="XM_030994382.1"/>
</dbReference>
<evidence type="ECO:0000256" key="10">
    <source>
        <dbReference type="ARBA" id="ARBA00022737"/>
    </source>
</evidence>
<dbReference type="InterPro" id="IPR046338">
    <property type="entry name" value="GAIN_dom_sf"/>
</dbReference>
<dbReference type="Gene3D" id="2.10.25.10">
    <property type="entry name" value="Laminin"/>
    <property type="match status" value="16"/>
</dbReference>
<feature type="transmembrane region" description="Helical" evidence="19">
    <location>
        <begin position="1294"/>
        <end position="1314"/>
    </location>
</feature>
<keyword evidence="25" id="KW-1185">Reference proteome</keyword>
<name>A0A7M7PJB7_STRPU</name>
<evidence type="ECO:0000259" key="23">
    <source>
        <dbReference type="PROSITE" id="PS50835"/>
    </source>
</evidence>
<dbReference type="InterPro" id="IPR017981">
    <property type="entry name" value="GPCR_2-like_7TM"/>
</dbReference>
<dbReference type="InterPro" id="IPR000742">
    <property type="entry name" value="EGF"/>
</dbReference>
<dbReference type="CDD" id="cd00054">
    <property type="entry name" value="EGF_CA"/>
    <property type="match status" value="15"/>
</dbReference>
<organism evidence="24 25">
    <name type="scientific">Strongylocentrotus purpuratus</name>
    <name type="common">Purple sea urchin</name>
    <dbReference type="NCBI Taxonomy" id="7668"/>
    <lineage>
        <taxon>Eukaryota</taxon>
        <taxon>Metazoa</taxon>
        <taxon>Echinodermata</taxon>
        <taxon>Eleutherozoa</taxon>
        <taxon>Echinozoa</taxon>
        <taxon>Echinoidea</taxon>
        <taxon>Euechinoidea</taxon>
        <taxon>Echinacea</taxon>
        <taxon>Camarodonta</taxon>
        <taxon>Echinidea</taxon>
        <taxon>Strongylocentrotidae</taxon>
        <taxon>Strongylocentrotus</taxon>
    </lineage>
</organism>
<reference evidence="25" key="1">
    <citation type="submission" date="2015-02" db="EMBL/GenBank/DDBJ databases">
        <title>Genome sequencing for Strongylocentrotus purpuratus.</title>
        <authorList>
            <person name="Murali S."/>
            <person name="Liu Y."/>
            <person name="Vee V."/>
            <person name="English A."/>
            <person name="Wang M."/>
            <person name="Skinner E."/>
            <person name="Han Y."/>
            <person name="Muzny D.M."/>
            <person name="Worley K.C."/>
            <person name="Gibbs R.A."/>
        </authorList>
    </citation>
    <scope>NUCLEOTIDE SEQUENCE</scope>
</reference>
<dbReference type="Gene3D" id="2.60.40.10">
    <property type="entry name" value="Immunoglobulins"/>
    <property type="match status" value="1"/>
</dbReference>
<dbReference type="SMART" id="SM00303">
    <property type="entry name" value="GPS"/>
    <property type="match status" value="1"/>
</dbReference>
<dbReference type="Gene3D" id="2.60.220.50">
    <property type="match status" value="1"/>
</dbReference>
<dbReference type="PROSITE" id="PS50261">
    <property type="entry name" value="G_PROTEIN_RECEP_F2_4"/>
    <property type="match status" value="1"/>
</dbReference>
<feature type="domain" description="EGF-like" evidence="20">
    <location>
        <begin position="10"/>
        <end position="46"/>
    </location>
</feature>
<dbReference type="FunFam" id="2.10.25.10:FF:000327">
    <property type="entry name" value="neurogenic locus notch homolog protein 4"/>
    <property type="match status" value="1"/>
</dbReference>
<dbReference type="FunFam" id="2.10.25.10:FF:000240">
    <property type="entry name" value="Vitamin K-dependent protein S"/>
    <property type="match status" value="4"/>
</dbReference>
<reference evidence="24" key="2">
    <citation type="submission" date="2021-01" db="UniProtKB">
        <authorList>
            <consortium name="EnsemblMetazoa"/>
        </authorList>
    </citation>
    <scope>IDENTIFICATION</scope>
</reference>
<proteinExistence type="inferred from homology"/>
<accession>A0A7M7PJB7</accession>
<keyword evidence="9" id="KW-0732">Signal</keyword>